<gene>
    <name evidence="6" type="ORF">E1I69_20605</name>
</gene>
<dbReference type="SUPFAM" id="SSF46785">
    <property type="entry name" value="Winged helix' DNA-binding domain"/>
    <property type="match status" value="1"/>
</dbReference>
<keyword evidence="3" id="KW-0238">DNA-binding</keyword>
<dbReference type="FunFam" id="1.10.10.10:FF:000001">
    <property type="entry name" value="LysR family transcriptional regulator"/>
    <property type="match status" value="1"/>
</dbReference>
<evidence type="ECO:0000259" key="5">
    <source>
        <dbReference type="PROSITE" id="PS50931"/>
    </source>
</evidence>
<dbReference type="GO" id="GO:0003700">
    <property type="term" value="F:DNA-binding transcription factor activity"/>
    <property type="evidence" value="ECO:0007669"/>
    <property type="project" value="InterPro"/>
</dbReference>
<dbReference type="SUPFAM" id="SSF53850">
    <property type="entry name" value="Periplasmic binding protein-like II"/>
    <property type="match status" value="1"/>
</dbReference>
<dbReference type="InterPro" id="IPR050950">
    <property type="entry name" value="HTH-type_LysR_regulators"/>
</dbReference>
<dbReference type="PANTHER" id="PTHR30419">
    <property type="entry name" value="HTH-TYPE TRANSCRIPTIONAL REGULATOR YBHD"/>
    <property type="match status" value="1"/>
</dbReference>
<accession>A0A4S3PKD7</accession>
<dbReference type="PANTHER" id="PTHR30419:SF8">
    <property type="entry name" value="NITROGEN ASSIMILATION TRANSCRIPTIONAL ACTIVATOR-RELATED"/>
    <property type="match status" value="1"/>
</dbReference>
<comment type="similarity">
    <text evidence="1">Belongs to the LysR transcriptional regulatory family.</text>
</comment>
<dbReference type="GO" id="GO:0005829">
    <property type="term" value="C:cytosol"/>
    <property type="evidence" value="ECO:0007669"/>
    <property type="project" value="TreeGrafter"/>
</dbReference>
<dbReference type="EMBL" id="SLUB01000059">
    <property type="protein sequence ID" value="THE09920.1"/>
    <property type="molecule type" value="Genomic_DNA"/>
</dbReference>
<dbReference type="Proteomes" id="UP000306477">
    <property type="component" value="Unassembled WGS sequence"/>
</dbReference>
<protein>
    <submittedName>
        <fullName evidence="6">LysR family transcriptional regulator</fullName>
    </submittedName>
</protein>
<dbReference type="Pfam" id="PF03466">
    <property type="entry name" value="LysR_substrate"/>
    <property type="match status" value="1"/>
</dbReference>
<evidence type="ECO:0000256" key="2">
    <source>
        <dbReference type="ARBA" id="ARBA00023015"/>
    </source>
</evidence>
<feature type="domain" description="HTH lysR-type" evidence="5">
    <location>
        <begin position="8"/>
        <end position="65"/>
    </location>
</feature>
<keyword evidence="7" id="KW-1185">Reference proteome</keyword>
<evidence type="ECO:0000256" key="1">
    <source>
        <dbReference type="ARBA" id="ARBA00009437"/>
    </source>
</evidence>
<name>A0A4S3PKD7_9BACI</name>
<sequence length="315" mass="35988">MTIRRFKVDIRDFSYILAIIDNGNMTRAAEKLHISQPSLSIYIKNLEERLGAPLFERIGNKLSLTVEGKTYANYARQIVSLNNDLHQNLKNMNQLKQGIVKIGLTISKANLMLPKIFVSLQKQLPNISIRFYEASSEVLETKVTNRELDFILVNHPFRLHDLDYIHLFDEEFMIAISSSSLKSIPNLHTSANQKWLDIKMLKNENFILATKGQRTREIADYLFLSNNMYPHVVMETYNIATSLKLTKKGIGISFLPDSYSSFLLTDHNDVKLYSVGEPTITKTAYVIAFPHNCHFSVAAKAVIENLCNILPFESK</sequence>
<dbReference type="GO" id="GO:0003677">
    <property type="term" value="F:DNA binding"/>
    <property type="evidence" value="ECO:0007669"/>
    <property type="project" value="UniProtKB-KW"/>
</dbReference>
<proteinExistence type="inferred from homology"/>
<evidence type="ECO:0000256" key="4">
    <source>
        <dbReference type="ARBA" id="ARBA00023163"/>
    </source>
</evidence>
<evidence type="ECO:0000313" key="7">
    <source>
        <dbReference type="Proteomes" id="UP000306477"/>
    </source>
</evidence>
<dbReference type="PRINTS" id="PR00039">
    <property type="entry name" value="HTHLYSR"/>
</dbReference>
<dbReference type="Pfam" id="PF00126">
    <property type="entry name" value="HTH_1"/>
    <property type="match status" value="1"/>
</dbReference>
<keyword evidence="4" id="KW-0804">Transcription</keyword>
<dbReference type="PROSITE" id="PS50931">
    <property type="entry name" value="HTH_LYSR"/>
    <property type="match status" value="1"/>
</dbReference>
<dbReference type="Gene3D" id="1.10.10.10">
    <property type="entry name" value="Winged helix-like DNA-binding domain superfamily/Winged helix DNA-binding domain"/>
    <property type="match status" value="1"/>
</dbReference>
<dbReference type="InterPro" id="IPR036390">
    <property type="entry name" value="WH_DNA-bd_sf"/>
</dbReference>
<dbReference type="CDD" id="cd05466">
    <property type="entry name" value="PBP2_LTTR_substrate"/>
    <property type="match status" value="1"/>
</dbReference>
<comment type="caution">
    <text evidence="6">The sequence shown here is derived from an EMBL/GenBank/DDBJ whole genome shotgun (WGS) entry which is preliminary data.</text>
</comment>
<dbReference type="AlphaFoldDB" id="A0A4S3PKD7"/>
<keyword evidence="2" id="KW-0805">Transcription regulation</keyword>
<organism evidence="6 7">
    <name type="scientific">Bacillus timonensis</name>
    <dbReference type="NCBI Taxonomy" id="1033734"/>
    <lineage>
        <taxon>Bacteria</taxon>
        <taxon>Bacillati</taxon>
        <taxon>Bacillota</taxon>
        <taxon>Bacilli</taxon>
        <taxon>Bacillales</taxon>
        <taxon>Bacillaceae</taxon>
        <taxon>Bacillus</taxon>
    </lineage>
</organism>
<dbReference type="OrthoDB" id="9785745at2"/>
<reference evidence="6 7" key="1">
    <citation type="journal article" date="2019" name="Indoor Air">
        <title>Impacts of indoor surface finishes on bacterial viability.</title>
        <authorList>
            <person name="Hu J."/>
            <person name="Maamar S.B."/>
            <person name="Glawe A.J."/>
            <person name="Gottel N."/>
            <person name="Gilbert J.A."/>
            <person name="Hartmann E.M."/>
        </authorList>
    </citation>
    <scope>NUCLEOTIDE SEQUENCE [LARGE SCALE GENOMIC DNA]</scope>
    <source>
        <strain evidence="6 7">AF060A6</strain>
    </source>
</reference>
<evidence type="ECO:0000256" key="3">
    <source>
        <dbReference type="ARBA" id="ARBA00023125"/>
    </source>
</evidence>
<dbReference type="InterPro" id="IPR000847">
    <property type="entry name" value="LysR_HTH_N"/>
</dbReference>
<dbReference type="InterPro" id="IPR036388">
    <property type="entry name" value="WH-like_DNA-bd_sf"/>
</dbReference>
<evidence type="ECO:0000313" key="6">
    <source>
        <dbReference type="EMBL" id="THE09920.1"/>
    </source>
</evidence>
<dbReference type="InterPro" id="IPR005119">
    <property type="entry name" value="LysR_subst-bd"/>
</dbReference>
<dbReference type="Gene3D" id="3.40.190.290">
    <property type="match status" value="1"/>
</dbReference>